<dbReference type="SMART" id="SM00382">
    <property type="entry name" value="AAA"/>
    <property type="match status" value="1"/>
</dbReference>
<dbReference type="SUPFAM" id="SSF52540">
    <property type="entry name" value="P-loop containing nucleoside triphosphate hydrolases"/>
    <property type="match status" value="1"/>
</dbReference>
<dbReference type="OrthoDB" id="6500128at2759"/>
<reference evidence="5 6" key="1">
    <citation type="submission" date="2016-07" db="EMBL/GenBank/DDBJ databases">
        <title>Draft genome of the white-rot fungus Obba rivulosa 3A-2.</title>
        <authorList>
            <consortium name="DOE Joint Genome Institute"/>
            <person name="Miettinen O."/>
            <person name="Riley R."/>
            <person name="Acob R."/>
            <person name="Barry K."/>
            <person name="Cullen D."/>
            <person name="De Vries R."/>
            <person name="Hainaut M."/>
            <person name="Hatakka A."/>
            <person name="Henrissat B."/>
            <person name="Hilden K."/>
            <person name="Kuo R."/>
            <person name="Labutti K."/>
            <person name="Lipzen A."/>
            <person name="Makela M.R."/>
            <person name="Sandor L."/>
            <person name="Spatafora J.W."/>
            <person name="Grigoriev I.V."/>
            <person name="Hibbett D.S."/>
        </authorList>
    </citation>
    <scope>NUCLEOTIDE SEQUENCE [LARGE SCALE GENOMIC DNA]</scope>
    <source>
        <strain evidence="5 6">3A-2</strain>
    </source>
</reference>
<keyword evidence="3" id="KW-1133">Transmembrane helix</keyword>
<dbReference type="PROSITE" id="PS00211">
    <property type="entry name" value="ABC_TRANSPORTER_1"/>
    <property type="match status" value="1"/>
</dbReference>
<feature type="domain" description="ABC transporter" evidence="4">
    <location>
        <begin position="426"/>
        <end position="706"/>
    </location>
</feature>
<evidence type="ECO:0000313" key="5">
    <source>
        <dbReference type="EMBL" id="OCH83862.1"/>
    </source>
</evidence>
<evidence type="ECO:0000256" key="1">
    <source>
        <dbReference type="ARBA" id="ARBA00022741"/>
    </source>
</evidence>
<evidence type="ECO:0000313" key="6">
    <source>
        <dbReference type="Proteomes" id="UP000250043"/>
    </source>
</evidence>
<keyword evidence="6" id="KW-1185">Reference proteome</keyword>
<keyword evidence="3" id="KW-0812">Transmembrane</keyword>
<dbReference type="InterPro" id="IPR003439">
    <property type="entry name" value="ABC_transporter-like_ATP-bd"/>
</dbReference>
<accession>A0A8E2DEM9</accession>
<dbReference type="PANTHER" id="PTHR43394">
    <property type="entry name" value="ATP-DEPENDENT PERMEASE MDL1, MITOCHONDRIAL"/>
    <property type="match status" value="1"/>
</dbReference>
<dbReference type="AlphaFoldDB" id="A0A8E2DEM9"/>
<dbReference type="InterPro" id="IPR039421">
    <property type="entry name" value="Type_1_exporter"/>
</dbReference>
<keyword evidence="2" id="KW-0067">ATP-binding</keyword>
<gene>
    <name evidence="5" type="ORF">OBBRIDRAFT_799562</name>
</gene>
<keyword evidence="3" id="KW-0472">Membrane</keyword>
<evidence type="ECO:0000259" key="4">
    <source>
        <dbReference type="PROSITE" id="PS50893"/>
    </source>
</evidence>
<dbReference type="Pfam" id="PF00005">
    <property type="entry name" value="ABC_tran"/>
    <property type="match status" value="1"/>
</dbReference>
<dbReference type="Proteomes" id="UP000250043">
    <property type="component" value="Unassembled WGS sequence"/>
</dbReference>
<dbReference type="InterPro" id="IPR003593">
    <property type="entry name" value="AAA+_ATPase"/>
</dbReference>
<keyword evidence="5" id="KW-0378">Hydrolase</keyword>
<name>A0A8E2DEM9_9APHY</name>
<dbReference type="GO" id="GO:0015421">
    <property type="term" value="F:ABC-type oligopeptide transporter activity"/>
    <property type="evidence" value="ECO:0007669"/>
    <property type="project" value="TreeGrafter"/>
</dbReference>
<dbReference type="Gene3D" id="3.40.50.300">
    <property type="entry name" value="P-loop containing nucleotide triphosphate hydrolases"/>
    <property type="match status" value="1"/>
</dbReference>
<sequence>MLRRRRGRLSDKPGTFDPEDRSRVKYTKVGVWDLYEEIPRELEHVPGASRVEQILEIKQNLPYLWRMMKDIASIRSCWFLLCGYAFVHLLLSLLPAINLWYSGQMLTIVQIAVDTRTVDKQLLLRIAAGRIVTMTLQRFLRLCSSRAQIPLERRLKQHFTQHIFRARARLDLPTFDDPAVQRQLAGATPPGGRTVAALTLRMIMDLMSACVYVVSQLGVLVSVLSEQPDGPLLSVLMLGAAFLQHMHTMGQLTIARVWAATTKNEDYLRMQGYKRIVNDSEHRKELLAGNLAGYLISQFVAAAKRLGDDEGDFRELNSTRLMSGKFHLISFLKGPLSELPQILFTLRAAQRPASIPVSLASLQLIQSTANSFTWELYKIYEQTTGIAEQLADVRKLYDIAEIPNRIPDGTEPFPEDAQKIRAGIELEFRNVSFRYPGADNYALHNVSFRLVAGQLCVIVGSNGSGKSTILKLIVRLYDPEEGQILLDGRDIRTLKLHDLRQATSVLFQDYTHFPLSIRDNIALGDPEHASDNSRIERAAALGGASEFIARLPDGLDTYLERPVQDHYGDIPAGTHTLFGRKVDYGALRAAGGMSSTANMGLSGGQMQRLAVARTFMRSVVADEPKVGLLLFDEPSASLDPTAEHDLFVRLRELRGNKTMLFSSHRFGNLTRHADMILYMSDAVIVESGTHEQLLARDGEYARIWKLQAQAFL</sequence>
<dbReference type="PANTHER" id="PTHR43394:SF1">
    <property type="entry name" value="ATP-BINDING CASSETTE SUB-FAMILY B MEMBER 10, MITOCHONDRIAL"/>
    <property type="match status" value="1"/>
</dbReference>
<evidence type="ECO:0000256" key="3">
    <source>
        <dbReference type="SAM" id="Phobius"/>
    </source>
</evidence>
<dbReference type="InterPro" id="IPR027417">
    <property type="entry name" value="P-loop_NTPase"/>
</dbReference>
<dbReference type="GO" id="GO:0016887">
    <property type="term" value="F:ATP hydrolysis activity"/>
    <property type="evidence" value="ECO:0007669"/>
    <property type="project" value="InterPro"/>
</dbReference>
<dbReference type="EMBL" id="KV722786">
    <property type="protein sequence ID" value="OCH83862.1"/>
    <property type="molecule type" value="Genomic_DNA"/>
</dbReference>
<dbReference type="PROSITE" id="PS50893">
    <property type="entry name" value="ABC_TRANSPORTER_2"/>
    <property type="match status" value="1"/>
</dbReference>
<evidence type="ECO:0000256" key="2">
    <source>
        <dbReference type="ARBA" id="ARBA00022840"/>
    </source>
</evidence>
<proteinExistence type="predicted"/>
<organism evidence="5 6">
    <name type="scientific">Obba rivulosa</name>
    <dbReference type="NCBI Taxonomy" id="1052685"/>
    <lineage>
        <taxon>Eukaryota</taxon>
        <taxon>Fungi</taxon>
        <taxon>Dikarya</taxon>
        <taxon>Basidiomycota</taxon>
        <taxon>Agaricomycotina</taxon>
        <taxon>Agaricomycetes</taxon>
        <taxon>Polyporales</taxon>
        <taxon>Gelatoporiaceae</taxon>
        <taxon>Obba</taxon>
    </lineage>
</organism>
<dbReference type="InterPro" id="IPR017871">
    <property type="entry name" value="ABC_transporter-like_CS"/>
</dbReference>
<feature type="transmembrane region" description="Helical" evidence="3">
    <location>
        <begin position="77"/>
        <end position="102"/>
    </location>
</feature>
<keyword evidence="1" id="KW-0547">Nucleotide-binding</keyword>
<protein>
    <submittedName>
        <fullName evidence="5">P-loop containing nucleoside triphosphate hydrolase protein</fullName>
    </submittedName>
</protein>
<dbReference type="GO" id="GO:0005524">
    <property type="term" value="F:ATP binding"/>
    <property type="evidence" value="ECO:0007669"/>
    <property type="project" value="UniProtKB-KW"/>
</dbReference>